<evidence type="ECO:0000256" key="2">
    <source>
        <dbReference type="SAM" id="SignalP"/>
    </source>
</evidence>
<dbReference type="PROSITE" id="PS51257">
    <property type="entry name" value="PROKAR_LIPOPROTEIN"/>
    <property type="match status" value="1"/>
</dbReference>
<gene>
    <name evidence="3" type="ORF">KKP3000_003650</name>
</gene>
<feature type="signal peptide" evidence="2">
    <location>
        <begin position="1"/>
        <end position="26"/>
    </location>
</feature>
<organism evidence="3 4">
    <name type="scientific">Alicyclobacillus fastidiosus</name>
    <dbReference type="NCBI Taxonomy" id="392011"/>
    <lineage>
        <taxon>Bacteria</taxon>
        <taxon>Bacillati</taxon>
        <taxon>Bacillota</taxon>
        <taxon>Bacilli</taxon>
        <taxon>Bacillales</taxon>
        <taxon>Alicyclobacillaceae</taxon>
        <taxon>Alicyclobacillus</taxon>
    </lineage>
</organism>
<dbReference type="Gene3D" id="2.130.10.10">
    <property type="entry name" value="YVTN repeat-like/Quinoprotein amine dehydrogenase"/>
    <property type="match status" value="1"/>
</dbReference>
<comment type="caution">
    <text evidence="3">The sequence shown here is derived from an EMBL/GenBank/DDBJ whole genome shotgun (WGS) entry which is preliminary data.</text>
</comment>
<evidence type="ECO:0008006" key="5">
    <source>
        <dbReference type="Google" id="ProtNLM"/>
    </source>
</evidence>
<keyword evidence="2" id="KW-0732">Signal</keyword>
<feature type="region of interest" description="Disordered" evidence="1">
    <location>
        <begin position="28"/>
        <end position="73"/>
    </location>
</feature>
<dbReference type="SUPFAM" id="SSF50939">
    <property type="entry name" value="Sialidases"/>
    <property type="match status" value="1"/>
</dbReference>
<proteinExistence type="predicted"/>
<accession>A0ABV5ADA5</accession>
<evidence type="ECO:0000256" key="1">
    <source>
        <dbReference type="SAM" id="MobiDB-lite"/>
    </source>
</evidence>
<sequence>MKMPRTLASLLSVTMVIGLTGCSVNSNNDTGQPGHGRGKADSFGAFTGDTRTSAKESTLHTSGMATQKPNDPNIPAAVSLRALQQSNTYYNMSMASGDVGYRWGYVHGQLALERTEDEGQSWYSVPLPRALPLDQMRAGTGVIENPNIQVVDADSVYVFAVVGSHLLSLHTADAGHHWTQTSLPLAASGLQLASVSLLGDQDGWLLLQGQGKQSSIHELYHLQNHATKATLLHLTPNAKDAGLPTGAQAVVNFTNPQNGWLAAATSGGALQLYSTHDAGSTWSSKPLPAPQGLTGWKAVRVYQPAIFEQEGSFLVRYARQTAGKTQYQVAGFRSINGGLQFKSRVEDQLQDAVANYTGDPAYFLNPDYGWTVNDQRLVATWDGGMTWRTIHSSTFEPILHAYPRILGIDFVSDTVGYALLQTADYKRIAFVRLTENGTTSWLQAQIVSH</sequence>
<dbReference type="InterPro" id="IPR036278">
    <property type="entry name" value="Sialidase_sf"/>
</dbReference>
<protein>
    <recommendedName>
        <fullName evidence="5">Photosynthesis system II assembly factor Ycf48/Hcf136-like domain-containing protein</fullName>
    </recommendedName>
</protein>
<dbReference type="Proteomes" id="UP001579974">
    <property type="component" value="Unassembled WGS sequence"/>
</dbReference>
<keyword evidence="4" id="KW-1185">Reference proteome</keyword>
<dbReference type="RefSeq" id="WP_275473739.1">
    <property type="nucleotide sequence ID" value="NZ_CP162940.1"/>
</dbReference>
<evidence type="ECO:0000313" key="4">
    <source>
        <dbReference type="Proteomes" id="UP001579974"/>
    </source>
</evidence>
<dbReference type="EMBL" id="JBDXSU010000005">
    <property type="protein sequence ID" value="MFB5190205.1"/>
    <property type="molecule type" value="Genomic_DNA"/>
</dbReference>
<evidence type="ECO:0000313" key="3">
    <source>
        <dbReference type="EMBL" id="MFB5190205.1"/>
    </source>
</evidence>
<reference evidence="3 4" key="1">
    <citation type="journal article" date="2024" name="Int. J. Mol. Sci.">
        <title>Exploration of Alicyclobacillus spp. Genome in Search of Antibiotic Resistance.</title>
        <authorList>
            <person name="Bucka-Kolendo J."/>
            <person name="Kiousi D.E."/>
            <person name="Dekowska A."/>
            <person name="Mikolajczuk-Szczyrba A."/>
            <person name="Karadedos D.M."/>
            <person name="Michael P."/>
            <person name="Galanis A."/>
            <person name="Sokolowska B."/>
        </authorList>
    </citation>
    <scope>NUCLEOTIDE SEQUENCE [LARGE SCALE GENOMIC DNA]</scope>
    <source>
        <strain evidence="3 4">KKP 3000</strain>
    </source>
</reference>
<dbReference type="InterPro" id="IPR015943">
    <property type="entry name" value="WD40/YVTN_repeat-like_dom_sf"/>
</dbReference>
<name>A0ABV5ADA5_9BACL</name>
<feature type="compositionally biased region" description="Polar residues" evidence="1">
    <location>
        <begin position="59"/>
        <end position="70"/>
    </location>
</feature>
<feature type="chain" id="PRO_5046358181" description="Photosynthesis system II assembly factor Ycf48/Hcf136-like domain-containing protein" evidence="2">
    <location>
        <begin position="27"/>
        <end position="449"/>
    </location>
</feature>